<dbReference type="Gene3D" id="3.30.70.100">
    <property type="match status" value="1"/>
</dbReference>
<evidence type="ECO:0000259" key="1">
    <source>
        <dbReference type="PROSITE" id="PS51725"/>
    </source>
</evidence>
<evidence type="ECO:0000313" key="2">
    <source>
        <dbReference type="EMBL" id="WIV59559.1"/>
    </source>
</evidence>
<keyword evidence="2" id="KW-0560">Oxidoreductase</keyword>
<evidence type="ECO:0000313" key="3">
    <source>
        <dbReference type="Proteomes" id="UP001227101"/>
    </source>
</evidence>
<name>A0ABY8XV38_9PSEU</name>
<protein>
    <submittedName>
        <fullName evidence="2">Antibiotic biosynthesis monooxygenase</fullName>
    </submittedName>
</protein>
<dbReference type="Proteomes" id="UP001227101">
    <property type="component" value="Chromosome"/>
</dbReference>
<keyword evidence="2" id="KW-0503">Monooxygenase</keyword>
<dbReference type="SUPFAM" id="SSF54909">
    <property type="entry name" value="Dimeric alpha+beta barrel"/>
    <property type="match status" value="1"/>
</dbReference>
<dbReference type="PROSITE" id="PS51725">
    <property type="entry name" value="ABM"/>
    <property type="match status" value="1"/>
</dbReference>
<feature type="domain" description="ABM" evidence="1">
    <location>
        <begin position="12"/>
        <end position="101"/>
    </location>
</feature>
<dbReference type="RefSeq" id="WP_285457104.1">
    <property type="nucleotide sequence ID" value="NZ_CP127173.1"/>
</dbReference>
<dbReference type="Pfam" id="PF03992">
    <property type="entry name" value="ABM"/>
    <property type="match status" value="1"/>
</dbReference>
<dbReference type="GO" id="GO:0004497">
    <property type="term" value="F:monooxygenase activity"/>
    <property type="evidence" value="ECO:0007669"/>
    <property type="project" value="UniProtKB-KW"/>
</dbReference>
<accession>A0ABY8XV38</accession>
<proteinExistence type="predicted"/>
<gene>
    <name evidence="2" type="ORF">QP939_13560</name>
</gene>
<reference evidence="2 3" key="1">
    <citation type="submission" date="2023-06" db="EMBL/GenBank/DDBJ databases">
        <authorList>
            <person name="Oyuntsetseg B."/>
            <person name="Kim S.B."/>
        </authorList>
    </citation>
    <scope>NUCLEOTIDE SEQUENCE [LARGE SCALE GENOMIC DNA]</scope>
    <source>
        <strain evidence="2 3">2-2</strain>
    </source>
</reference>
<dbReference type="InterPro" id="IPR007138">
    <property type="entry name" value="ABM_dom"/>
</dbReference>
<organism evidence="2 3">
    <name type="scientific">Amycolatopsis nalaikhensis</name>
    <dbReference type="NCBI Taxonomy" id="715472"/>
    <lineage>
        <taxon>Bacteria</taxon>
        <taxon>Bacillati</taxon>
        <taxon>Actinomycetota</taxon>
        <taxon>Actinomycetes</taxon>
        <taxon>Pseudonocardiales</taxon>
        <taxon>Pseudonocardiaceae</taxon>
        <taxon>Amycolatopsis</taxon>
    </lineage>
</organism>
<keyword evidence="3" id="KW-1185">Reference proteome</keyword>
<sequence length="114" mass="12881">MRDYDSEEPAMYALVVRFDLKDDASAAGFDQLVKETGEGIARDEPGTLVYATHRVDGSPLARVFYEVYRDREAFEEHERQPHTLRFLAERDQFIAATRVEFLAPATSKGLPADG</sequence>
<dbReference type="InterPro" id="IPR011008">
    <property type="entry name" value="Dimeric_a/b-barrel"/>
</dbReference>
<dbReference type="EMBL" id="CP127173">
    <property type="protein sequence ID" value="WIV59559.1"/>
    <property type="molecule type" value="Genomic_DNA"/>
</dbReference>